<comment type="similarity">
    <text evidence="11 13">Belongs to the EPSP synthase family. MurA subfamily.</text>
</comment>
<dbReference type="SUPFAM" id="SSF55205">
    <property type="entry name" value="EPT/RTPC-like"/>
    <property type="match status" value="1"/>
</dbReference>
<evidence type="ECO:0000256" key="6">
    <source>
        <dbReference type="ARBA" id="ARBA00022960"/>
    </source>
</evidence>
<dbReference type="HAMAP" id="MF_00111">
    <property type="entry name" value="MurA"/>
    <property type="match status" value="1"/>
</dbReference>
<dbReference type="GO" id="GO:0019277">
    <property type="term" value="P:UDP-N-acetylgalactosamine biosynthetic process"/>
    <property type="evidence" value="ECO:0007669"/>
    <property type="project" value="InterPro"/>
</dbReference>
<dbReference type="Pfam" id="PF00275">
    <property type="entry name" value="EPSP_synthase"/>
    <property type="match status" value="1"/>
</dbReference>
<comment type="function">
    <text evidence="13">Cell wall formation. Adds enolpyruvyl to UDP-N-acetylglucosamine.</text>
</comment>
<evidence type="ECO:0000259" key="14">
    <source>
        <dbReference type="Pfam" id="PF00275"/>
    </source>
</evidence>
<comment type="subcellular location">
    <subcellularLocation>
        <location evidence="1 13">Cytoplasm</location>
    </subcellularLocation>
</comment>
<dbReference type="UniPathway" id="UPA00219"/>
<evidence type="ECO:0000256" key="9">
    <source>
        <dbReference type="ARBA" id="ARBA00023316"/>
    </source>
</evidence>
<feature type="binding site" evidence="13">
    <location>
        <position position="92"/>
    </location>
    <ligand>
        <name>UDP-N-acetyl-alpha-D-glucosamine</name>
        <dbReference type="ChEBI" id="CHEBI:57705"/>
    </ligand>
</feature>
<keyword evidence="6 13" id="KW-0133">Cell shape</keyword>
<dbReference type="CDD" id="cd01555">
    <property type="entry name" value="UdpNAET"/>
    <property type="match status" value="1"/>
</dbReference>
<keyword evidence="3 13" id="KW-0963">Cytoplasm</keyword>
<evidence type="ECO:0000313" key="16">
    <source>
        <dbReference type="Proteomes" id="UP000298050"/>
    </source>
</evidence>
<evidence type="ECO:0000313" key="15">
    <source>
        <dbReference type="EMBL" id="TGD71837.1"/>
    </source>
</evidence>
<dbReference type="Gene3D" id="3.65.10.10">
    <property type="entry name" value="Enolpyruvate transferase domain"/>
    <property type="match status" value="2"/>
</dbReference>
<keyword evidence="5 13" id="KW-0808">Transferase</keyword>
<dbReference type="GO" id="GO:0008760">
    <property type="term" value="F:UDP-N-acetylglucosamine 1-carboxyvinyltransferase activity"/>
    <property type="evidence" value="ECO:0007669"/>
    <property type="project" value="UniProtKB-UniRule"/>
</dbReference>
<keyword evidence="9 13" id="KW-0961">Cell wall biogenesis/degradation</keyword>
<dbReference type="InterPro" id="IPR001986">
    <property type="entry name" value="Enolpyruvate_Tfrase_dom"/>
</dbReference>
<dbReference type="InterPro" id="IPR013792">
    <property type="entry name" value="RNA3'P_cycl/enolpyr_Trfase_a/b"/>
</dbReference>
<evidence type="ECO:0000256" key="10">
    <source>
        <dbReference type="ARBA" id="ARBA00023317"/>
    </source>
</evidence>
<sequence length="417" mass="44474">MDSIIVRGGHRLNGTVATSGSKNAALPVLFASLLADGEHRFDNVPYLRDIHSTQELLGSLGAHSRREGDTLVVQVGAPEAHVADYEMVRKMRASILCLGPLLARYGEARVSLPGGCAIGSRPIDLHIETMRKLGAEVSSDGGYVVARAQRLEGADILFEKVTVGGTENALMAASLARGTTVIENAAKEPEVVDLACYLRAMGAKISGEGSSVITVEGVDELHPAHHRVVPDRIEAGTLLLAGAITGGHVTVSDCVPHHLQSLVDKLRDAGFRIDMGEDSITVQGTDGWEAVDIATMPYPGFPTDLQAQFMALMTQARGTAVITEHIFENRFMHVQELARLGADITPMTQVAVVRGGRRKLGGAPVMATDLRASACLVLAGLVAEGETHISRIYHLDRGYEHLEEKLAGLGADIERAH</sequence>
<feature type="modified residue" description="2-(S-cysteinyl)pyruvic acid O-phosphothioketal" evidence="13">
    <location>
        <position position="116"/>
    </location>
</feature>
<organism evidence="15 16">
    <name type="scientific">Mangrovimicrobium sediminis</name>
    <dbReference type="NCBI Taxonomy" id="2562682"/>
    <lineage>
        <taxon>Bacteria</taxon>
        <taxon>Pseudomonadati</taxon>
        <taxon>Pseudomonadota</taxon>
        <taxon>Gammaproteobacteria</taxon>
        <taxon>Cellvibrionales</taxon>
        <taxon>Halieaceae</taxon>
        <taxon>Mangrovimicrobium</taxon>
    </lineage>
</organism>
<dbReference type="PANTHER" id="PTHR43783:SF1">
    <property type="entry name" value="UDP-N-ACETYLGLUCOSAMINE 1-CARBOXYVINYLTRANSFERASE"/>
    <property type="match status" value="1"/>
</dbReference>
<dbReference type="GO" id="GO:0071555">
    <property type="term" value="P:cell wall organization"/>
    <property type="evidence" value="ECO:0007669"/>
    <property type="project" value="UniProtKB-KW"/>
</dbReference>
<evidence type="ECO:0000256" key="13">
    <source>
        <dbReference type="HAMAP-Rule" id="MF_00111"/>
    </source>
</evidence>
<dbReference type="NCBIfam" id="NF006873">
    <property type="entry name" value="PRK09369.1"/>
    <property type="match status" value="1"/>
</dbReference>
<dbReference type="InterPro" id="IPR050068">
    <property type="entry name" value="MurA_subfamily"/>
</dbReference>
<evidence type="ECO:0000256" key="1">
    <source>
        <dbReference type="ARBA" id="ARBA00004496"/>
    </source>
</evidence>
<feature type="binding site" evidence="13">
    <location>
        <position position="304"/>
    </location>
    <ligand>
        <name>UDP-N-acetyl-alpha-D-glucosamine</name>
        <dbReference type="ChEBI" id="CHEBI:57705"/>
    </ligand>
</feature>
<reference evidence="15 16" key="1">
    <citation type="submission" date="2019-04" db="EMBL/GenBank/DDBJ databases">
        <title>Taxonomy of novel Haliea sp. from mangrove soil of West Coast of India.</title>
        <authorList>
            <person name="Verma A."/>
            <person name="Kumar P."/>
            <person name="Krishnamurthi S."/>
        </authorList>
    </citation>
    <scope>NUCLEOTIDE SEQUENCE [LARGE SCALE GENOMIC DNA]</scope>
    <source>
        <strain evidence="15 16">SAOS-164</strain>
    </source>
</reference>
<comment type="caution">
    <text evidence="13">Lacks conserved residue(s) required for the propagation of feature annotation.</text>
</comment>
<evidence type="ECO:0000256" key="12">
    <source>
        <dbReference type="ARBA" id="ARBA00047527"/>
    </source>
</evidence>
<evidence type="ECO:0000256" key="3">
    <source>
        <dbReference type="ARBA" id="ARBA00022490"/>
    </source>
</evidence>
<feature type="active site" description="Proton donor" evidence="13">
    <location>
        <position position="116"/>
    </location>
</feature>
<evidence type="ECO:0000256" key="2">
    <source>
        <dbReference type="ARBA" id="ARBA00004752"/>
    </source>
</evidence>
<dbReference type="GO" id="GO:0051301">
    <property type="term" value="P:cell division"/>
    <property type="evidence" value="ECO:0007669"/>
    <property type="project" value="UniProtKB-KW"/>
</dbReference>
<dbReference type="FunFam" id="3.65.10.10:FF:000001">
    <property type="entry name" value="UDP-N-acetylglucosamine 1-carboxyvinyltransferase"/>
    <property type="match status" value="1"/>
</dbReference>
<dbReference type="NCBIfam" id="TIGR01072">
    <property type="entry name" value="murA"/>
    <property type="match status" value="1"/>
</dbReference>
<proteinExistence type="inferred from homology"/>
<name>A0A4Z0LXG5_9GAMM</name>
<feature type="binding site" evidence="13">
    <location>
        <begin position="22"/>
        <end position="23"/>
    </location>
    <ligand>
        <name>phosphoenolpyruvate</name>
        <dbReference type="ChEBI" id="CHEBI:58702"/>
    </ligand>
</feature>
<dbReference type="GO" id="GO:0005737">
    <property type="term" value="C:cytoplasm"/>
    <property type="evidence" value="ECO:0007669"/>
    <property type="project" value="UniProtKB-SubCell"/>
</dbReference>
<dbReference type="Proteomes" id="UP000298050">
    <property type="component" value="Unassembled WGS sequence"/>
</dbReference>
<keyword evidence="8 13" id="KW-0131">Cell cycle</keyword>
<feature type="domain" description="Enolpyruvate transferase" evidence="14">
    <location>
        <begin position="6"/>
        <end position="406"/>
    </location>
</feature>
<dbReference type="InterPro" id="IPR005750">
    <property type="entry name" value="UDP_GlcNAc_COvinyl_MurA"/>
</dbReference>
<dbReference type="EC" id="2.5.1.7" evidence="13"/>
<comment type="pathway">
    <text evidence="2 13">Cell wall biogenesis; peptidoglycan biosynthesis.</text>
</comment>
<gene>
    <name evidence="13 15" type="primary">murA</name>
    <name evidence="15" type="ORF">E4634_17135</name>
</gene>
<keyword evidence="4 13" id="KW-0132">Cell division</keyword>
<dbReference type="AlphaFoldDB" id="A0A4Z0LXG5"/>
<protein>
    <recommendedName>
        <fullName evidence="13">UDP-N-acetylglucosamine 1-carboxyvinyltransferase</fullName>
        <ecNumber evidence="13">2.5.1.7</ecNumber>
    </recommendedName>
    <alternativeName>
        <fullName evidence="13">Enoylpyruvate transferase</fullName>
    </alternativeName>
    <alternativeName>
        <fullName evidence="13">UDP-N-acetylglucosamine enolpyruvyl transferase</fullName>
        <shortName evidence="13">EPT</shortName>
    </alternativeName>
</protein>
<evidence type="ECO:0000256" key="5">
    <source>
        <dbReference type="ARBA" id="ARBA00022679"/>
    </source>
</evidence>
<keyword evidence="7 13" id="KW-0573">Peptidoglycan synthesis</keyword>
<dbReference type="RefSeq" id="WP_135445881.1">
    <property type="nucleotide sequence ID" value="NZ_SRLE01000012.1"/>
</dbReference>
<keyword evidence="10 13" id="KW-0670">Pyruvate</keyword>
<evidence type="ECO:0000256" key="8">
    <source>
        <dbReference type="ARBA" id="ARBA00023306"/>
    </source>
</evidence>
<dbReference type="PANTHER" id="PTHR43783">
    <property type="entry name" value="UDP-N-ACETYLGLUCOSAMINE 1-CARBOXYVINYLTRANSFERASE"/>
    <property type="match status" value="1"/>
</dbReference>
<evidence type="ECO:0000256" key="4">
    <source>
        <dbReference type="ARBA" id="ARBA00022618"/>
    </source>
</evidence>
<feature type="binding site" evidence="13">
    <location>
        <begin position="121"/>
        <end position="125"/>
    </location>
    <ligand>
        <name>UDP-N-acetyl-alpha-D-glucosamine</name>
        <dbReference type="ChEBI" id="CHEBI:57705"/>
    </ligand>
</feature>
<dbReference type="InterPro" id="IPR036968">
    <property type="entry name" value="Enolpyruvate_Tfrase_sf"/>
</dbReference>
<evidence type="ECO:0000256" key="11">
    <source>
        <dbReference type="ARBA" id="ARBA00038367"/>
    </source>
</evidence>
<evidence type="ECO:0000256" key="7">
    <source>
        <dbReference type="ARBA" id="ARBA00022984"/>
    </source>
</evidence>
<accession>A0A4Z0LXG5</accession>
<dbReference type="GO" id="GO:0008360">
    <property type="term" value="P:regulation of cell shape"/>
    <property type="evidence" value="ECO:0007669"/>
    <property type="project" value="UniProtKB-KW"/>
</dbReference>
<feature type="binding site" evidence="13">
    <location>
        <position position="326"/>
    </location>
    <ligand>
        <name>UDP-N-acetyl-alpha-D-glucosamine</name>
        <dbReference type="ChEBI" id="CHEBI:57705"/>
    </ligand>
</feature>
<dbReference type="GO" id="GO:0009252">
    <property type="term" value="P:peptidoglycan biosynthetic process"/>
    <property type="evidence" value="ECO:0007669"/>
    <property type="project" value="UniProtKB-UniRule"/>
</dbReference>
<comment type="caution">
    <text evidence="15">The sequence shown here is derived from an EMBL/GenBank/DDBJ whole genome shotgun (WGS) entry which is preliminary data.</text>
</comment>
<dbReference type="OrthoDB" id="9803760at2"/>
<comment type="catalytic activity">
    <reaction evidence="12 13">
        <text>phosphoenolpyruvate + UDP-N-acetyl-alpha-D-glucosamine = UDP-N-acetyl-3-O-(1-carboxyvinyl)-alpha-D-glucosamine + phosphate</text>
        <dbReference type="Rhea" id="RHEA:18681"/>
        <dbReference type="ChEBI" id="CHEBI:43474"/>
        <dbReference type="ChEBI" id="CHEBI:57705"/>
        <dbReference type="ChEBI" id="CHEBI:58702"/>
        <dbReference type="ChEBI" id="CHEBI:68483"/>
        <dbReference type="EC" id="2.5.1.7"/>
    </reaction>
</comment>
<dbReference type="EMBL" id="SRLE01000012">
    <property type="protein sequence ID" value="TGD71837.1"/>
    <property type="molecule type" value="Genomic_DNA"/>
</dbReference>
<keyword evidence="16" id="KW-1185">Reference proteome</keyword>